<reference evidence="2" key="1">
    <citation type="submission" date="2022-06" db="EMBL/GenBank/DDBJ databases">
        <authorList>
            <consortium name="SYNGENTA / RWTH Aachen University"/>
        </authorList>
    </citation>
    <scope>NUCLEOTIDE SEQUENCE</scope>
</reference>
<proteinExistence type="predicted"/>
<keyword evidence="3" id="KW-1185">Reference proteome</keyword>
<protein>
    <submittedName>
        <fullName evidence="2">Expressed protein</fullName>
    </submittedName>
</protein>
<feature type="compositionally biased region" description="Polar residues" evidence="1">
    <location>
        <begin position="223"/>
        <end position="236"/>
    </location>
</feature>
<sequence>MSFPIQSGSSSAVDRGVLLKQEIKPKPEAEWVKWLPGQVTLNMEFNRDPSYRTKNPPPYELMPTANDEVDPLCISDSLTNALTSLPTVTPRYHLSDDDDDDDEVSMRQIWGTFKDWNFPIRTDEPRGFIYGPFHPTTKKRIERDRAIKAAARADEDSASIKENETTPKAEEGLASMAVTEEVKEIETVEPRAKEWFAKFGYDIQLNCNYRTKRIIPILRLPQPQDQSKSSTESGPSSDLLPPGTMRRAKIRVKHNKRTYTTDLYRVSEPTKKRLTNEFVKVKVLSDVTNQVTNQERTRKSRIRLCTSSQLKYGTTTLVKSDQNLKQISTMFF</sequence>
<name>A0AAV0BPA4_PHAPC</name>
<evidence type="ECO:0000256" key="1">
    <source>
        <dbReference type="SAM" id="MobiDB-lite"/>
    </source>
</evidence>
<dbReference type="Proteomes" id="UP001153365">
    <property type="component" value="Unassembled WGS sequence"/>
</dbReference>
<evidence type="ECO:0000313" key="3">
    <source>
        <dbReference type="Proteomes" id="UP001153365"/>
    </source>
</evidence>
<gene>
    <name evidence="2" type="ORF">PPACK8108_LOCUS22711</name>
</gene>
<dbReference type="AlphaFoldDB" id="A0AAV0BPA4"/>
<feature type="region of interest" description="Disordered" evidence="1">
    <location>
        <begin position="220"/>
        <end position="248"/>
    </location>
</feature>
<accession>A0AAV0BPA4</accession>
<dbReference type="EMBL" id="CALTRL010005917">
    <property type="protein sequence ID" value="CAH7687856.1"/>
    <property type="molecule type" value="Genomic_DNA"/>
</dbReference>
<organism evidence="2 3">
    <name type="scientific">Phakopsora pachyrhizi</name>
    <name type="common">Asian soybean rust disease fungus</name>
    <dbReference type="NCBI Taxonomy" id="170000"/>
    <lineage>
        <taxon>Eukaryota</taxon>
        <taxon>Fungi</taxon>
        <taxon>Dikarya</taxon>
        <taxon>Basidiomycota</taxon>
        <taxon>Pucciniomycotina</taxon>
        <taxon>Pucciniomycetes</taxon>
        <taxon>Pucciniales</taxon>
        <taxon>Phakopsoraceae</taxon>
        <taxon>Phakopsora</taxon>
    </lineage>
</organism>
<comment type="caution">
    <text evidence="2">The sequence shown here is derived from an EMBL/GenBank/DDBJ whole genome shotgun (WGS) entry which is preliminary data.</text>
</comment>
<evidence type="ECO:0000313" key="2">
    <source>
        <dbReference type="EMBL" id="CAH7687856.1"/>
    </source>
</evidence>